<dbReference type="Gramene" id="TVU33409">
    <property type="protein sequence ID" value="TVU33409"/>
    <property type="gene ID" value="EJB05_25224"/>
</dbReference>
<gene>
    <name evidence="1" type="ORF">EJB05_25224</name>
</gene>
<organism evidence="1 2">
    <name type="scientific">Eragrostis curvula</name>
    <name type="common">weeping love grass</name>
    <dbReference type="NCBI Taxonomy" id="38414"/>
    <lineage>
        <taxon>Eukaryota</taxon>
        <taxon>Viridiplantae</taxon>
        <taxon>Streptophyta</taxon>
        <taxon>Embryophyta</taxon>
        <taxon>Tracheophyta</taxon>
        <taxon>Spermatophyta</taxon>
        <taxon>Magnoliopsida</taxon>
        <taxon>Liliopsida</taxon>
        <taxon>Poales</taxon>
        <taxon>Poaceae</taxon>
        <taxon>PACMAD clade</taxon>
        <taxon>Chloridoideae</taxon>
        <taxon>Eragrostideae</taxon>
        <taxon>Eragrostidinae</taxon>
        <taxon>Eragrostis</taxon>
    </lineage>
</organism>
<dbReference type="AlphaFoldDB" id="A0A5J9VBA0"/>
<feature type="non-terminal residue" evidence="1">
    <location>
        <position position="1"/>
    </location>
</feature>
<keyword evidence="2" id="KW-1185">Reference proteome</keyword>
<dbReference type="EMBL" id="RWGY01000011">
    <property type="protein sequence ID" value="TVU33409.1"/>
    <property type="molecule type" value="Genomic_DNA"/>
</dbReference>
<name>A0A5J9VBA0_9POAL</name>
<evidence type="ECO:0000313" key="2">
    <source>
        <dbReference type="Proteomes" id="UP000324897"/>
    </source>
</evidence>
<dbReference type="Proteomes" id="UP000324897">
    <property type="component" value="Chromosome 1"/>
</dbReference>
<proteinExistence type="predicted"/>
<reference evidence="1 2" key="1">
    <citation type="journal article" date="2019" name="Sci. Rep.">
        <title>A high-quality genome of Eragrostis curvula grass provides insights into Poaceae evolution and supports new strategies to enhance forage quality.</title>
        <authorList>
            <person name="Carballo J."/>
            <person name="Santos B.A.C.M."/>
            <person name="Zappacosta D."/>
            <person name="Garbus I."/>
            <person name="Selva J.P."/>
            <person name="Gallo C.A."/>
            <person name="Diaz A."/>
            <person name="Albertini E."/>
            <person name="Caccamo M."/>
            <person name="Echenique V."/>
        </authorList>
    </citation>
    <scope>NUCLEOTIDE SEQUENCE [LARGE SCALE GENOMIC DNA]</scope>
    <source>
        <strain evidence="2">cv. Victoria</strain>
        <tissue evidence="1">Leaf</tissue>
    </source>
</reference>
<accession>A0A5J9VBA0</accession>
<sequence>MSKRQCREFVGEEEAERRGECRDRVQGQRRGRRGVGLGVPVVRFEAPHLFCPSFAAHGTKIFAMRPSACSPGIPVFDTETLGVTTCPFPRSRTALGALNLVHASVGNNGHTLLAFCANCLELLPPQPDLPTDDSSSSSSSWSFCVVECRVLPEEDYDADPRRRELTVTSFLVKYDKDGELVTGQCRAYASVSYQTARRLPNLEREYPIAFWM</sequence>
<comment type="caution">
    <text evidence="1">The sequence shown here is derived from an EMBL/GenBank/DDBJ whole genome shotgun (WGS) entry which is preliminary data.</text>
</comment>
<evidence type="ECO:0000313" key="1">
    <source>
        <dbReference type="EMBL" id="TVU33409.1"/>
    </source>
</evidence>
<protein>
    <submittedName>
        <fullName evidence="1">Uncharacterized protein</fullName>
    </submittedName>
</protein>